<organism evidence="3 4">
    <name type="scientific">Mobilicoccus caccae</name>
    <dbReference type="NCBI Taxonomy" id="1859295"/>
    <lineage>
        <taxon>Bacteria</taxon>
        <taxon>Bacillati</taxon>
        <taxon>Actinomycetota</taxon>
        <taxon>Actinomycetes</taxon>
        <taxon>Micrococcales</taxon>
        <taxon>Dermatophilaceae</taxon>
        <taxon>Mobilicoccus</taxon>
    </lineage>
</organism>
<name>A0ABQ6ITP2_9MICO</name>
<protein>
    <recommendedName>
        <fullName evidence="2">SAF domain-containing protein</fullName>
    </recommendedName>
</protein>
<accession>A0ABQ6ITP2</accession>
<proteinExistence type="predicted"/>
<feature type="signal peptide" evidence="1">
    <location>
        <begin position="1"/>
        <end position="20"/>
    </location>
</feature>
<dbReference type="RefSeq" id="WP_284304444.1">
    <property type="nucleotide sequence ID" value="NZ_BSUO01000001.1"/>
</dbReference>
<gene>
    <name evidence="3" type="ORF">GCM10025883_28510</name>
</gene>
<evidence type="ECO:0000256" key="1">
    <source>
        <dbReference type="SAM" id="SignalP"/>
    </source>
</evidence>
<dbReference type="CDD" id="cd11614">
    <property type="entry name" value="SAF_CpaB_FlgA_like"/>
    <property type="match status" value="1"/>
</dbReference>
<comment type="caution">
    <text evidence="3">The sequence shown here is derived from an EMBL/GenBank/DDBJ whole genome shotgun (WGS) entry which is preliminary data.</text>
</comment>
<evidence type="ECO:0000313" key="4">
    <source>
        <dbReference type="Proteomes" id="UP001157126"/>
    </source>
</evidence>
<dbReference type="EMBL" id="BSUO01000001">
    <property type="protein sequence ID" value="GMA40806.1"/>
    <property type="molecule type" value="Genomic_DNA"/>
</dbReference>
<reference evidence="4" key="1">
    <citation type="journal article" date="2019" name="Int. J. Syst. Evol. Microbiol.">
        <title>The Global Catalogue of Microorganisms (GCM) 10K type strain sequencing project: providing services to taxonomists for standard genome sequencing and annotation.</title>
        <authorList>
            <consortium name="The Broad Institute Genomics Platform"/>
            <consortium name="The Broad Institute Genome Sequencing Center for Infectious Disease"/>
            <person name="Wu L."/>
            <person name="Ma J."/>
        </authorList>
    </citation>
    <scope>NUCLEOTIDE SEQUENCE [LARGE SCALE GENOMIC DNA]</scope>
    <source>
        <strain evidence="4">NBRC 113072</strain>
    </source>
</reference>
<dbReference type="SMART" id="SM00858">
    <property type="entry name" value="SAF"/>
    <property type="match status" value="1"/>
</dbReference>
<evidence type="ECO:0000259" key="2">
    <source>
        <dbReference type="SMART" id="SM00858"/>
    </source>
</evidence>
<feature type="domain" description="SAF" evidence="2">
    <location>
        <begin position="28"/>
        <end position="90"/>
    </location>
</feature>
<dbReference type="InterPro" id="IPR013974">
    <property type="entry name" value="SAF"/>
</dbReference>
<feature type="chain" id="PRO_5047087158" description="SAF domain-containing protein" evidence="1">
    <location>
        <begin position="21"/>
        <end position="183"/>
    </location>
</feature>
<dbReference type="Proteomes" id="UP001157126">
    <property type="component" value="Unassembled WGS sequence"/>
</dbReference>
<dbReference type="Gene3D" id="3.90.1210.10">
    <property type="entry name" value="Antifreeze-like/N-acetylneuraminic acid synthase C-terminal domain"/>
    <property type="match status" value="1"/>
</dbReference>
<keyword evidence="4" id="KW-1185">Reference proteome</keyword>
<dbReference type="Pfam" id="PF08666">
    <property type="entry name" value="SAF"/>
    <property type="match status" value="1"/>
</dbReference>
<sequence>MRRLGAAVLLGLAIWLAVDALSPAPPPDTAVTSVRDLPAGHLLTASDLTTAHVPAELLPGDAVRQPEPAAGRRLARAVGPREILTDRSLVVAREVSATQRAVHVPVPDPGALLFLRAGDRLDLVEGGRGRTVARDVRVLAVDHPAAEKGGHGLLLAVDEAHLSALIPAMTEAGPGLTPVLRTS</sequence>
<keyword evidence="1" id="KW-0732">Signal</keyword>
<evidence type="ECO:0000313" key="3">
    <source>
        <dbReference type="EMBL" id="GMA40806.1"/>
    </source>
</evidence>